<evidence type="ECO:0000256" key="10">
    <source>
        <dbReference type="ARBA" id="ARBA00035861"/>
    </source>
</evidence>
<dbReference type="Gene3D" id="3.90.79.10">
    <property type="entry name" value="Nucleoside Triphosphate Pyrophosphohydrolase"/>
    <property type="match status" value="1"/>
</dbReference>
<dbReference type="Pfam" id="PF14815">
    <property type="entry name" value="NUDIX_4"/>
    <property type="match status" value="1"/>
</dbReference>
<dbReference type="GO" id="GO:0046872">
    <property type="term" value="F:metal ion binding"/>
    <property type="evidence" value="ECO:0007669"/>
    <property type="project" value="UniProtKB-KW"/>
</dbReference>
<evidence type="ECO:0000256" key="5">
    <source>
        <dbReference type="ARBA" id="ARBA00022723"/>
    </source>
</evidence>
<proteinExistence type="inferred from homology"/>
<dbReference type="EC" id="3.6.1.55" evidence="11"/>
<evidence type="ECO:0000256" key="4">
    <source>
        <dbReference type="ARBA" id="ARBA00022705"/>
    </source>
</evidence>
<dbReference type="RefSeq" id="WP_071310529.1">
    <property type="nucleotide sequence ID" value="NZ_MLQR01000036.1"/>
</dbReference>
<protein>
    <recommendedName>
        <fullName evidence="11">8-oxo-dGTP diphosphatase</fullName>
        <ecNumber evidence="11">3.6.1.55</ecNumber>
    </recommendedName>
</protein>
<dbReference type="PRINTS" id="PR00502">
    <property type="entry name" value="NUDIXFAMILY"/>
</dbReference>
<dbReference type="InterPro" id="IPR029119">
    <property type="entry name" value="MutY_C"/>
</dbReference>
<dbReference type="PROSITE" id="PS00893">
    <property type="entry name" value="NUDIX_BOX"/>
    <property type="match status" value="1"/>
</dbReference>
<dbReference type="InterPro" id="IPR020476">
    <property type="entry name" value="Nudix_hydrolase"/>
</dbReference>
<evidence type="ECO:0000256" key="8">
    <source>
        <dbReference type="ARBA" id="ARBA00022842"/>
    </source>
</evidence>
<evidence type="ECO:0000256" key="9">
    <source>
        <dbReference type="ARBA" id="ARBA00023204"/>
    </source>
</evidence>
<evidence type="ECO:0000256" key="7">
    <source>
        <dbReference type="ARBA" id="ARBA00022801"/>
    </source>
</evidence>
<name>A0A1S2LHZ3_9BACI</name>
<keyword evidence="5" id="KW-0479">Metal-binding</keyword>
<comment type="cofactor">
    <cofactor evidence="1">
        <name>Mg(2+)</name>
        <dbReference type="ChEBI" id="CHEBI:18420"/>
    </cofactor>
</comment>
<keyword evidence="6" id="KW-0227">DNA damage</keyword>
<dbReference type="PROSITE" id="PS51462">
    <property type="entry name" value="NUDIX"/>
    <property type="match status" value="1"/>
</dbReference>
<evidence type="ECO:0000313" key="13">
    <source>
        <dbReference type="EMBL" id="OIJ11850.1"/>
    </source>
</evidence>
<dbReference type="InterPro" id="IPR015797">
    <property type="entry name" value="NUDIX_hydrolase-like_dom_sf"/>
</dbReference>
<dbReference type="SUPFAM" id="SSF55811">
    <property type="entry name" value="Nudix"/>
    <property type="match status" value="1"/>
</dbReference>
<comment type="catalytic activity">
    <reaction evidence="10">
        <text>8-oxo-dGTP + H2O = 8-oxo-dGMP + diphosphate + H(+)</text>
        <dbReference type="Rhea" id="RHEA:31575"/>
        <dbReference type="ChEBI" id="CHEBI:15377"/>
        <dbReference type="ChEBI" id="CHEBI:15378"/>
        <dbReference type="ChEBI" id="CHEBI:33019"/>
        <dbReference type="ChEBI" id="CHEBI:63224"/>
        <dbReference type="ChEBI" id="CHEBI:77896"/>
        <dbReference type="EC" id="3.6.1.55"/>
    </reaction>
</comment>
<evidence type="ECO:0000313" key="14">
    <source>
        <dbReference type="Proteomes" id="UP000179524"/>
    </source>
</evidence>
<dbReference type="OrthoDB" id="9810648at2"/>
<organism evidence="13 14">
    <name type="scientific">Anaerobacillus alkalilacustris</name>
    <dbReference type="NCBI Taxonomy" id="393763"/>
    <lineage>
        <taxon>Bacteria</taxon>
        <taxon>Bacillati</taxon>
        <taxon>Bacillota</taxon>
        <taxon>Bacilli</taxon>
        <taxon>Bacillales</taxon>
        <taxon>Bacillaceae</taxon>
        <taxon>Anaerobacillus</taxon>
    </lineage>
</organism>
<dbReference type="GO" id="GO:0044715">
    <property type="term" value="F:8-oxo-dGDP phosphatase activity"/>
    <property type="evidence" value="ECO:0007669"/>
    <property type="project" value="TreeGrafter"/>
</dbReference>
<evidence type="ECO:0000256" key="1">
    <source>
        <dbReference type="ARBA" id="ARBA00001946"/>
    </source>
</evidence>
<dbReference type="InterPro" id="IPR020084">
    <property type="entry name" value="NUDIX_hydrolase_CS"/>
</dbReference>
<keyword evidence="4" id="KW-0235">DNA replication</keyword>
<gene>
    <name evidence="13" type="ORF">BKP37_15300</name>
</gene>
<dbReference type="EMBL" id="MLQR01000036">
    <property type="protein sequence ID" value="OIJ11850.1"/>
    <property type="molecule type" value="Genomic_DNA"/>
</dbReference>
<dbReference type="GO" id="GO:0006260">
    <property type="term" value="P:DNA replication"/>
    <property type="evidence" value="ECO:0007669"/>
    <property type="project" value="UniProtKB-KW"/>
</dbReference>
<reference evidence="13 14" key="1">
    <citation type="submission" date="2016-10" db="EMBL/GenBank/DDBJ databases">
        <title>Draft genome sequences of four alkaliphilic bacteria belonging to the Anaerobacillus genus.</title>
        <authorList>
            <person name="Bassil N.M."/>
            <person name="Lloyd J.R."/>
        </authorList>
    </citation>
    <scope>NUCLEOTIDE SEQUENCE [LARGE SCALE GENOMIC DNA]</scope>
    <source>
        <strain evidence="13 14">DSM 18345</strain>
    </source>
</reference>
<keyword evidence="14" id="KW-1185">Reference proteome</keyword>
<dbReference type="GO" id="GO:0008413">
    <property type="term" value="F:8-oxo-7,8-dihydroguanosine triphosphate pyrophosphatase activity"/>
    <property type="evidence" value="ECO:0007669"/>
    <property type="project" value="TreeGrafter"/>
</dbReference>
<dbReference type="Proteomes" id="UP000179524">
    <property type="component" value="Unassembled WGS sequence"/>
</dbReference>
<dbReference type="GO" id="GO:0035539">
    <property type="term" value="F:8-oxo-7,8-dihydrodeoxyguanosine triphosphate pyrophosphatase activity"/>
    <property type="evidence" value="ECO:0007669"/>
    <property type="project" value="UniProtKB-EC"/>
</dbReference>
<sequence length="130" mass="14444">MIRSVNVVGAVIENHNGQFLCALRSSKMSMPNLWEFPGGKIKEGEKPETALVREIVEELGCTVKVGELVASVEHQYPEIKVNLKTFKAIIENGQPKALEHSELRWVPKGELEKLNWAPADIPTVNKLKGS</sequence>
<evidence type="ECO:0000256" key="3">
    <source>
        <dbReference type="ARBA" id="ARBA00022457"/>
    </source>
</evidence>
<keyword evidence="9" id="KW-0234">DNA repair</keyword>
<comment type="caution">
    <text evidence="13">The sequence shown here is derived from an EMBL/GenBank/DDBJ whole genome shotgun (WGS) entry which is preliminary data.</text>
</comment>
<feature type="domain" description="Nudix hydrolase" evidence="12">
    <location>
        <begin position="3"/>
        <end position="128"/>
    </location>
</feature>
<comment type="similarity">
    <text evidence="2">Belongs to the Nudix hydrolase family.</text>
</comment>
<keyword evidence="8" id="KW-0460">Magnesium</keyword>
<dbReference type="InterPro" id="IPR047127">
    <property type="entry name" value="MutT-like"/>
</dbReference>
<dbReference type="CDD" id="cd03425">
    <property type="entry name" value="NUDIX_MutT_NudA_like"/>
    <property type="match status" value="1"/>
</dbReference>
<evidence type="ECO:0000256" key="2">
    <source>
        <dbReference type="ARBA" id="ARBA00005582"/>
    </source>
</evidence>
<keyword evidence="7" id="KW-0378">Hydrolase</keyword>
<dbReference type="PANTHER" id="PTHR47707:SF1">
    <property type="entry name" value="NUDIX HYDROLASE FAMILY PROTEIN"/>
    <property type="match status" value="1"/>
</dbReference>
<evidence type="ECO:0000256" key="6">
    <source>
        <dbReference type="ARBA" id="ARBA00022763"/>
    </source>
</evidence>
<dbReference type="AlphaFoldDB" id="A0A1S2LHZ3"/>
<dbReference type="GO" id="GO:0006281">
    <property type="term" value="P:DNA repair"/>
    <property type="evidence" value="ECO:0007669"/>
    <property type="project" value="UniProtKB-KW"/>
</dbReference>
<dbReference type="GO" id="GO:0044716">
    <property type="term" value="F:8-oxo-GDP phosphatase activity"/>
    <property type="evidence" value="ECO:0007669"/>
    <property type="project" value="TreeGrafter"/>
</dbReference>
<keyword evidence="3" id="KW-0515">Mutator protein</keyword>
<dbReference type="PANTHER" id="PTHR47707">
    <property type="entry name" value="8-OXO-DGTP DIPHOSPHATASE"/>
    <property type="match status" value="1"/>
</dbReference>
<dbReference type="InterPro" id="IPR000086">
    <property type="entry name" value="NUDIX_hydrolase_dom"/>
</dbReference>
<evidence type="ECO:0000256" key="11">
    <source>
        <dbReference type="ARBA" id="ARBA00038905"/>
    </source>
</evidence>
<accession>A0A1S2LHZ3</accession>
<evidence type="ECO:0000259" key="12">
    <source>
        <dbReference type="PROSITE" id="PS51462"/>
    </source>
</evidence>